<evidence type="ECO:0000313" key="1">
    <source>
        <dbReference type="EMBL" id="MDN3203844.1"/>
    </source>
</evidence>
<dbReference type="EMBL" id="JAUEPH010000003">
    <property type="protein sequence ID" value="MDN3203844.1"/>
    <property type="molecule type" value="Genomic_DNA"/>
</dbReference>
<accession>A0ABT7YBF2</accession>
<proteinExistence type="predicted"/>
<name>A0ABT7YBF2_9BACT</name>
<gene>
    <name evidence="1" type="ORF">QVH07_06770</name>
</gene>
<protein>
    <submittedName>
        <fullName evidence="1">Uncharacterized protein</fullName>
    </submittedName>
</protein>
<keyword evidence="2" id="KW-1185">Reference proteome</keyword>
<evidence type="ECO:0000313" key="2">
    <source>
        <dbReference type="Proteomes" id="UP001171916"/>
    </source>
</evidence>
<comment type="caution">
    <text evidence="1">The sequence shown here is derived from an EMBL/GenBank/DDBJ whole genome shotgun (WGS) entry which is preliminary data.</text>
</comment>
<organism evidence="1 2">
    <name type="scientific">Algoriphagus sediminis</name>
    <dbReference type="NCBI Taxonomy" id="3057113"/>
    <lineage>
        <taxon>Bacteria</taxon>
        <taxon>Pseudomonadati</taxon>
        <taxon>Bacteroidota</taxon>
        <taxon>Cytophagia</taxon>
        <taxon>Cytophagales</taxon>
        <taxon>Cyclobacteriaceae</taxon>
        <taxon>Algoriphagus</taxon>
    </lineage>
</organism>
<reference evidence="1" key="1">
    <citation type="submission" date="2023-06" db="EMBL/GenBank/DDBJ databases">
        <title>Robiginitalea aurantiacus sp. nov. and Algoriphagus sediminis sp. nov., isolated from coastal sediment.</title>
        <authorList>
            <person name="Zhou Z.Y."/>
            <person name="An J."/>
            <person name="Jia Y.W."/>
            <person name="Du Z.J."/>
        </authorList>
    </citation>
    <scope>NUCLEOTIDE SEQUENCE</scope>
    <source>
        <strain evidence="1">C2-7</strain>
    </source>
</reference>
<sequence length="75" mass="8990">MTKLIPIFIDGKRWIQLGQLPLNQAKRFRNWLPKSRVKNLRMGEMVLNDCVDFACYNYWFRNYQISSTDSPNSDF</sequence>
<dbReference type="RefSeq" id="WP_289999402.1">
    <property type="nucleotide sequence ID" value="NZ_JAUEPH010000003.1"/>
</dbReference>
<dbReference type="Proteomes" id="UP001171916">
    <property type="component" value="Unassembled WGS sequence"/>
</dbReference>